<keyword evidence="3" id="KW-1185">Reference proteome</keyword>
<dbReference type="Proteomes" id="UP001248581">
    <property type="component" value="Chromosome"/>
</dbReference>
<proteinExistence type="predicted"/>
<evidence type="ECO:0000313" key="3">
    <source>
        <dbReference type="Proteomes" id="UP001248581"/>
    </source>
</evidence>
<evidence type="ECO:0000256" key="1">
    <source>
        <dbReference type="SAM" id="SignalP"/>
    </source>
</evidence>
<dbReference type="EMBL" id="CP134146">
    <property type="protein sequence ID" value="WNC68676.1"/>
    <property type="molecule type" value="Genomic_DNA"/>
</dbReference>
<name>A0ABY9TJS0_9GAMM</name>
<feature type="signal peptide" evidence="1">
    <location>
        <begin position="1"/>
        <end position="24"/>
    </location>
</feature>
<gene>
    <name evidence="2" type="ORF">RI845_00670</name>
</gene>
<feature type="chain" id="PRO_5047077681" description="DUF2946 domain-containing protein" evidence="1">
    <location>
        <begin position="25"/>
        <end position="126"/>
    </location>
</feature>
<reference evidence="3" key="1">
    <citation type="submission" date="2023-09" db="EMBL/GenBank/DDBJ databases">
        <authorList>
            <person name="Li S."/>
            <person name="Li X."/>
            <person name="Zhang C."/>
            <person name="Zhao Z."/>
        </authorList>
    </citation>
    <scope>NUCLEOTIDE SEQUENCE [LARGE SCALE GENOMIC DNA]</scope>
    <source>
        <strain evidence="3">SQ345</strain>
    </source>
</reference>
<sequence length="126" mass="13929">MNTMRKFILLLIMMTFAFANVAKANVHVCDMEQPQMMSMAGHEGHVMNIEKSVMSDHDCCEQQAQASIVNVDHSNCSDCDLHMGSVSALPINTMQLNAGGFNDRILSRLPPEITAPTQEWLIPPIA</sequence>
<evidence type="ECO:0000313" key="2">
    <source>
        <dbReference type="EMBL" id="WNC68676.1"/>
    </source>
</evidence>
<organism evidence="2 3">
    <name type="scientific">Thalassotalea nanhaiensis</name>
    <dbReference type="NCBI Taxonomy" id="3065648"/>
    <lineage>
        <taxon>Bacteria</taxon>
        <taxon>Pseudomonadati</taxon>
        <taxon>Pseudomonadota</taxon>
        <taxon>Gammaproteobacteria</taxon>
        <taxon>Alteromonadales</taxon>
        <taxon>Colwelliaceae</taxon>
        <taxon>Thalassotalea</taxon>
    </lineage>
</organism>
<evidence type="ECO:0008006" key="4">
    <source>
        <dbReference type="Google" id="ProtNLM"/>
    </source>
</evidence>
<protein>
    <recommendedName>
        <fullName evidence="4">DUF2946 domain-containing protein</fullName>
    </recommendedName>
</protein>
<keyword evidence="1" id="KW-0732">Signal</keyword>
<dbReference type="RefSeq" id="WP_348387830.1">
    <property type="nucleotide sequence ID" value="NZ_CP134146.1"/>
</dbReference>
<accession>A0ABY9TJS0</accession>